<comment type="caution">
    <text evidence="9">The sequence shown here is derived from an EMBL/GenBank/DDBJ whole genome shotgun (WGS) entry which is preliminary data.</text>
</comment>
<keyword evidence="5" id="KW-0802">TPR repeat</keyword>
<feature type="compositionally biased region" description="Basic and acidic residues" evidence="7">
    <location>
        <begin position="426"/>
        <end position="442"/>
    </location>
</feature>
<dbReference type="Proteomes" id="UP000794436">
    <property type="component" value="Unassembled WGS sequence"/>
</dbReference>
<dbReference type="EMBL" id="SPLM01000073">
    <property type="protein sequence ID" value="TMW63018.1"/>
    <property type="molecule type" value="Genomic_DNA"/>
</dbReference>
<feature type="repeat" description="TPR" evidence="5">
    <location>
        <begin position="635"/>
        <end position="668"/>
    </location>
</feature>
<keyword evidence="1" id="KW-0479">Metal-binding</keyword>
<dbReference type="GO" id="GO:0032266">
    <property type="term" value="F:phosphatidylinositol-3-phosphate binding"/>
    <property type="evidence" value="ECO:0007669"/>
    <property type="project" value="TreeGrafter"/>
</dbReference>
<dbReference type="FunFam" id="3.30.40.10:FF:000345">
    <property type="entry name" value="Vacuolar protein sorting-associated protein 27"/>
    <property type="match status" value="1"/>
</dbReference>
<dbReference type="Gene3D" id="1.25.40.20">
    <property type="entry name" value="Ankyrin repeat-containing domain"/>
    <property type="match status" value="1"/>
</dbReference>
<dbReference type="PROSITE" id="PS50178">
    <property type="entry name" value="ZF_FYVE"/>
    <property type="match status" value="1"/>
</dbReference>
<dbReference type="AlphaFoldDB" id="A0A8K1CHD5"/>
<dbReference type="CDD" id="cd15760">
    <property type="entry name" value="FYVE_scVPS27p_like"/>
    <property type="match status" value="1"/>
</dbReference>
<keyword evidence="6" id="KW-0175">Coiled coil</keyword>
<dbReference type="Gene3D" id="3.30.40.10">
    <property type="entry name" value="Zinc/RING finger domain, C3HC4 (zinc finger)"/>
    <property type="match status" value="1"/>
</dbReference>
<keyword evidence="3" id="KW-0862">Zinc</keyword>
<proteinExistence type="predicted"/>
<dbReference type="PANTHER" id="PTHR47794:SF1">
    <property type="entry name" value="VACUOLAR PROTEIN SORTING-ASSOCIATED PROTEIN 27"/>
    <property type="match status" value="1"/>
</dbReference>
<feature type="compositionally biased region" description="Polar residues" evidence="7">
    <location>
        <begin position="445"/>
        <end position="463"/>
    </location>
</feature>
<dbReference type="SUPFAM" id="SSF57903">
    <property type="entry name" value="FYVE/PHD zinc finger"/>
    <property type="match status" value="1"/>
</dbReference>
<dbReference type="GO" id="GO:0006623">
    <property type="term" value="P:protein targeting to vacuole"/>
    <property type="evidence" value="ECO:0007669"/>
    <property type="project" value="TreeGrafter"/>
</dbReference>
<reference evidence="9" key="1">
    <citation type="submission" date="2019-03" db="EMBL/GenBank/DDBJ databases">
        <title>Long read genome sequence of the mycoparasitic Pythium oligandrum ATCC 38472 isolated from sugarbeet rhizosphere.</title>
        <authorList>
            <person name="Gaulin E."/>
        </authorList>
    </citation>
    <scope>NUCLEOTIDE SEQUENCE</scope>
    <source>
        <strain evidence="9">ATCC 38472_TT</strain>
    </source>
</reference>
<dbReference type="OrthoDB" id="70570at2759"/>
<sequence>MTSRGRSDTTTTMALPRNAGLQFAERREYRELLHAVQARPELAQQRDEFVMTPLHWICTDPDVPQRVLLQVILAFPSATTLRNLAGLLPLHLAVRKELPLDALKVLLKFYPKAIVLDTPGGRSTLDFALEYVTSHSSKVFLRMMEQQVREMGHDPQPQSSESNRNKSLPQRTASQRSHGGDSQPHESSVTSQTSSRELAPQDADEDQTSVTAMLPQWKLRKYCNVCDIKFGYFKNRHHCRNCGESVCGRHSNHAVSLKHLGLFRPQRVCSQCYERLQSHYTTRAMARMSPRSLTTLLNDATYEDNLPVEYAYSPIARRDLRSRSAFELPTSAALEPLMSPRDFSKASPKTLDKLDLKTRSARSATMSPRSSRTATSTSSNNSSTSLSGPTASKTGVQSNFQLMPSLFSMHMTRIQRTDDQLTVQERQAEMQRRRDRLVKTDLDAYTSSRQPAQRSSDVSNQSVNEEDHAMQLEIHMERLRLAKKQIQAALMRSKREAQIAREQRERYAIIAQAYEDRGYTCENEDAEPQGVSNDSVDDSSTQENANVREGFNYNILAHEDRDSEIPLPNTLYATVPETTPRDEVDESPFESDSLDIPLDVAQTHHELGVLFLSKEEYGRAVIELEKSAKLDASNALTLYHLAKALDGKGDVAEAENAIQKSLALEPNSVPSLSLLGKLLNGRGNHDEAIEVFRRALSLQCPQRRHEGPEAE</sequence>
<evidence type="ECO:0000259" key="8">
    <source>
        <dbReference type="PROSITE" id="PS50178"/>
    </source>
</evidence>
<keyword evidence="10" id="KW-1185">Reference proteome</keyword>
<dbReference type="Pfam" id="PF13181">
    <property type="entry name" value="TPR_8"/>
    <property type="match status" value="2"/>
</dbReference>
<dbReference type="InterPro" id="IPR011990">
    <property type="entry name" value="TPR-like_helical_dom_sf"/>
</dbReference>
<evidence type="ECO:0000256" key="2">
    <source>
        <dbReference type="ARBA" id="ARBA00022771"/>
    </source>
</evidence>
<evidence type="ECO:0000313" key="10">
    <source>
        <dbReference type="Proteomes" id="UP000794436"/>
    </source>
</evidence>
<feature type="repeat" description="TPR" evidence="5">
    <location>
        <begin position="601"/>
        <end position="634"/>
    </location>
</feature>
<dbReference type="GO" id="GO:0043328">
    <property type="term" value="P:protein transport to vacuole involved in ubiquitin-dependent protein catabolic process via the multivesicular body sorting pathway"/>
    <property type="evidence" value="ECO:0007669"/>
    <property type="project" value="TreeGrafter"/>
</dbReference>
<name>A0A8K1CHD5_PYTOL</name>
<dbReference type="PANTHER" id="PTHR47794">
    <property type="entry name" value="VACUOLAR PROTEIN SORTING-ASSOCIATED PROTEIN 27"/>
    <property type="match status" value="1"/>
</dbReference>
<dbReference type="InterPro" id="IPR000306">
    <property type="entry name" value="Znf_FYVE"/>
</dbReference>
<feature type="compositionally biased region" description="Polar residues" evidence="7">
    <location>
        <begin position="185"/>
        <end position="196"/>
    </location>
</feature>
<keyword evidence="2 4" id="KW-0863">Zinc-finger</keyword>
<dbReference type="InterPro" id="IPR017455">
    <property type="entry name" value="Znf_FYVE-rel"/>
</dbReference>
<dbReference type="InterPro" id="IPR013083">
    <property type="entry name" value="Znf_RING/FYVE/PHD"/>
</dbReference>
<feature type="compositionally biased region" description="Polar residues" evidence="7">
    <location>
        <begin position="156"/>
        <end position="177"/>
    </location>
</feature>
<dbReference type="SUPFAM" id="SSF48452">
    <property type="entry name" value="TPR-like"/>
    <property type="match status" value="1"/>
</dbReference>
<organism evidence="9 10">
    <name type="scientific">Pythium oligandrum</name>
    <name type="common">Mycoparasitic fungus</name>
    <dbReference type="NCBI Taxonomy" id="41045"/>
    <lineage>
        <taxon>Eukaryota</taxon>
        <taxon>Sar</taxon>
        <taxon>Stramenopiles</taxon>
        <taxon>Oomycota</taxon>
        <taxon>Peronosporomycetes</taxon>
        <taxon>Pythiales</taxon>
        <taxon>Pythiaceae</taxon>
        <taxon>Pythium</taxon>
    </lineage>
</organism>
<dbReference type="InterPro" id="IPR019734">
    <property type="entry name" value="TPR_rpt"/>
</dbReference>
<dbReference type="Pfam" id="PF01363">
    <property type="entry name" value="FYVE"/>
    <property type="match status" value="1"/>
</dbReference>
<feature type="region of interest" description="Disordered" evidence="7">
    <location>
        <begin position="418"/>
        <end position="464"/>
    </location>
</feature>
<dbReference type="GO" id="GO:0033565">
    <property type="term" value="C:ESCRT-0 complex"/>
    <property type="evidence" value="ECO:0007669"/>
    <property type="project" value="TreeGrafter"/>
</dbReference>
<feature type="repeat" description="TPR" evidence="5">
    <location>
        <begin position="669"/>
        <end position="702"/>
    </location>
</feature>
<evidence type="ECO:0000256" key="6">
    <source>
        <dbReference type="SAM" id="Coils"/>
    </source>
</evidence>
<feature type="compositionally biased region" description="Low complexity" evidence="7">
    <location>
        <begin position="361"/>
        <end position="387"/>
    </location>
</feature>
<dbReference type="SMART" id="SM00064">
    <property type="entry name" value="FYVE"/>
    <property type="match status" value="1"/>
</dbReference>
<evidence type="ECO:0000256" key="5">
    <source>
        <dbReference type="PROSITE-ProRule" id="PRU00339"/>
    </source>
</evidence>
<dbReference type="InterPro" id="IPR036770">
    <property type="entry name" value="Ankyrin_rpt-contain_sf"/>
</dbReference>
<protein>
    <recommendedName>
        <fullName evidence="8">FYVE-type domain-containing protein</fullName>
    </recommendedName>
</protein>
<accession>A0A8K1CHD5</accession>
<evidence type="ECO:0000256" key="7">
    <source>
        <dbReference type="SAM" id="MobiDB-lite"/>
    </source>
</evidence>
<evidence type="ECO:0000256" key="1">
    <source>
        <dbReference type="ARBA" id="ARBA00022723"/>
    </source>
</evidence>
<evidence type="ECO:0000256" key="3">
    <source>
        <dbReference type="ARBA" id="ARBA00022833"/>
    </source>
</evidence>
<feature type="domain" description="FYVE-type" evidence="8">
    <location>
        <begin position="217"/>
        <end position="277"/>
    </location>
</feature>
<dbReference type="InterPro" id="IPR011011">
    <property type="entry name" value="Znf_FYVE_PHD"/>
</dbReference>
<dbReference type="GO" id="GO:0043130">
    <property type="term" value="F:ubiquitin binding"/>
    <property type="evidence" value="ECO:0007669"/>
    <property type="project" value="TreeGrafter"/>
</dbReference>
<gene>
    <name evidence="9" type="ORF">Poli38472_005636</name>
</gene>
<evidence type="ECO:0000313" key="9">
    <source>
        <dbReference type="EMBL" id="TMW63018.1"/>
    </source>
</evidence>
<evidence type="ECO:0000256" key="4">
    <source>
        <dbReference type="PROSITE-ProRule" id="PRU00091"/>
    </source>
</evidence>
<dbReference type="SMART" id="SM00028">
    <property type="entry name" value="TPR"/>
    <property type="match status" value="3"/>
</dbReference>
<dbReference type="PROSITE" id="PS50005">
    <property type="entry name" value="TPR"/>
    <property type="match status" value="3"/>
</dbReference>
<dbReference type="GO" id="GO:0008270">
    <property type="term" value="F:zinc ion binding"/>
    <property type="evidence" value="ECO:0007669"/>
    <property type="project" value="UniProtKB-KW"/>
</dbReference>
<feature type="region of interest" description="Disordered" evidence="7">
    <location>
        <begin position="149"/>
        <end position="209"/>
    </location>
</feature>
<feature type="coiled-coil region" evidence="6">
    <location>
        <begin position="469"/>
        <end position="503"/>
    </location>
</feature>
<dbReference type="Gene3D" id="1.25.40.10">
    <property type="entry name" value="Tetratricopeptide repeat domain"/>
    <property type="match status" value="1"/>
</dbReference>
<feature type="region of interest" description="Disordered" evidence="7">
    <location>
        <begin position="339"/>
        <end position="396"/>
    </location>
</feature>